<organism evidence="3 4">
    <name type="scientific">Sphingomonas glaciei</name>
    <dbReference type="NCBI Taxonomy" id="2938948"/>
    <lineage>
        <taxon>Bacteria</taxon>
        <taxon>Pseudomonadati</taxon>
        <taxon>Pseudomonadota</taxon>
        <taxon>Alphaproteobacteria</taxon>
        <taxon>Sphingomonadales</taxon>
        <taxon>Sphingomonadaceae</taxon>
        <taxon>Sphingomonas</taxon>
    </lineage>
</organism>
<evidence type="ECO:0000313" key="3">
    <source>
        <dbReference type="EMBL" id="UUR08768.1"/>
    </source>
</evidence>
<evidence type="ECO:0000256" key="2">
    <source>
        <dbReference type="SAM" id="Phobius"/>
    </source>
</evidence>
<name>A0ABY5MWW3_9SPHN</name>
<sequence length="105" mass="11658">MVDYELSSRAPIYGSLIVAVGALFALPPQVILREPWSLIGAALLSGSWFAFAGWRAWRLLRATALKGDQSYDRDVRPMLSKEYRDSESATAARRRKRNPTSDGSA</sequence>
<evidence type="ECO:0000256" key="1">
    <source>
        <dbReference type="SAM" id="MobiDB-lite"/>
    </source>
</evidence>
<protein>
    <submittedName>
        <fullName evidence="3">Uncharacterized protein</fullName>
    </submittedName>
</protein>
<dbReference type="RefSeq" id="WP_249504539.1">
    <property type="nucleotide sequence ID" value="NZ_CP097253.1"/>
</dbReference>
<accession>A0ABY5MWW3</accession>
<feature type="transmembrane region" description="Helical" evidence="2">
    <location>
        <begin position="12"/>
        <end position="32"/>
    </location>
</feature>
<feature type="transmembrane region" description="Helical" evidence="2">
    <location>
        <begin position="38"/>
        <end position="57"/>
    </location>
</feature>
<evidence type="ECO:0000313" key="4">
    <source>
        <dbReference type="Proteomes" id="UP000831921"/>
    </source>
</evidence>
<gene>
    <name evidence="3" type="ORF">M1K48_03795</name>
</gene>
<keyword evidence="4" id="KW-1185">Reference proteome</keyword>
<keyword evidence="2" id="KW-0472">Membrane</keyword>
<keyword evidence="2" id="KW-0812">Transmembrane</keyword>
<proteinExistence type="predicted"/>
<dbReference type="Proteomes" id="UP000831921">
    <property type="component" value="Chromosome"/>
</dbReference>
<reference evidence="3 4" key="1">
    <citation type="submission" date="2022-05" db="EMBL/GenBank/DDBJ databases">
        <title>S8-45 Sphingomonas ultraviolaceadurans.</title>
        <authorList>
            <person name="Liu Y."/>
        </authorList>
    </citation>
    <scope>NUCLEOTIDE SEQUENCE [LARGE SCALE GENOMIC DNA]</scope>
    <source>
        <strain evidence="3 4">S8-45</strain>
    </source>
</reference>
<keyword evidence="2" id="KW-1133">Transmembrane helix</keyword>
<feature type="region of interest" description="Disordered" evidence="1">
    <location>
        <begin position="82"/>
        <end position="105"/>
    </location>
</feature>
<dbReference type="EMBL" id="CP097253">
    <property type="protein sequence ID" value="UUR08768.1"/>
    <property type="molecule type" value="Genomic_DNA"/>
</dbReference>